<evidence type="ECO:0000313" key="2">
    <source>
        <dbReference type="EMBL" id="GHO98438.1"/>
    </source>
</evidence>
<keyword evidence="3" id="KW-1185">Reference proteome</keyword>
<dbReference type="AlphaFoldDB" id="A0A8J3N7B6"/>
<comment type="caution">
    <text evidence="2">The sequence shown here is derived from an EMBL/GenBank/DDBJ whole genome shotgun (WGS) entry which is preliminary data.</text>
</comment>
<accession>A0A8J3N7B6</accession>
<protein>
    <submittedName>
        <fullName evidence="2">Uncharacterized protein</fullName>
    </submittedName>
</protein>
<dbReference type="EMBL" id="BNJK01000002">
    <property type="protein sequence ID" value="GHO98438.1"/>
    <property type="molecule type" value="Genomic_DNA"/>
</dbReference>
<dbReference type="Proteomes" id="UP000597444">
    <property type="component" value="Unassembled WGS sequence"/>
</dbReference>
<sequence length="124" mass="14631">MPKGKQRAMQDELPALQERGEMKSQEIAPAEPLAYEIGMENYLPYGEEKPHQLRKAPQQRIQEYMNSQEMEVVTEQIAFMMYVESFRDGGEEGLRQLQHDFPETYKIAIRHIQRMREQGELSEQ</sequence>
<organism evidence="2 3">
    <name type="scientific">Reticulibacter mediterranei</name>
    <dbReference type="NCBI Taxonomy" id="2778369"/>
    <lineage>
        <taxon>Bacteria</taxon>
        <taxon>Bacillati</taxon>
        <taxon>Chloroflexota</taxon>
        <taxon>Ktedonobacteria</taxon>
        <taxon>Ktedonobacterales</taxon>
        <taxon>Reticulibacteraceae</taxon>
        <taxon>Reticulibacter</taxon>
    </lineage>
</organism>
<reference evidence="2" key="1">
    <citation type="submission" date="2020-10" db="EMBL/GenBank/DDBJ databases">
        <title>Taxonomic study of unclassified bacteria belonging to the class Ktedonobacteria.</title>
        <authorList>
            <person name="Yabe S."/>
            <person name="Wang C.M."/>
            <person name="Zheng Y."/>
            <person name="Sakai Y."/>
            <person name="Cavaletti L."/>
            <person name="Monciardini P."/>
            <person name="Donadio S."/>
        </authorList>
    </citation>
    <scope>NUCLEOTIDE SEQUENCE</scope>
    <source>
        <strain evidence="2">ID150040</strain>
    </source>
</reference>
<evidence type="ECO:0000313" key="3">
    <source>
        <dbReference type="Proteomes" id="UP000597444"/>
    </source>
</evidence>
<evidence type="ECO:0000256" key="1">
    <source>
        <dbReference type="SAM" id="MobiDB-lite"/>
    </source>
</evidence>
<feature type="region of interest" description="Disordered" evidence="1">
    <location>
        <begin position="1"/>
        <end position="29"/>
    </location>
</feature>
<name>A0A8J3N7B6_9CHLR</name>
<proteinExistence type="predicted"/>
<gene>
    <name evidence="2" type="ORF">KSF_084860</name>
</gene>